<evidence type="ECO:0000313" key="1">
    <source>
        <dbReference type="EMBL" id="GEM44716.1"/>
    </source>
</evidence>
<evidence type="ECO:0008006" key="3">
    <source>
        <dbReference type="Google" id="ProtNLM"/>
    </source>
</evidence>
<proteinExistence type="predicted"/>
<comment type="caution">
    <text evidence="1">The sequence shown here is derived from an EMBL/GenBank/DDBJ whole genome shotgun (WGS) entry which is preliminary data.</text>
</comment>
<evidence type="ECO:0000313" key="2">
    <source>
        <dbReference type="Proteomes" id="UP000321306"/>
    </source>
</evidence>
<reference evidence="1 2" key="1">
    <citation type="submission" date="2019-07" db="EMBL/GenBank/DDBJ databases">
        <title>Whole genome shotgun sequence of Deinococcus cellulosilyticus NBRC 106333.</title>
        <authorList>
            <person name="Hosoyama A."/>
            <person name="Uohara A."/>
            <person name="Ohji S."/>
            <person name="Ichikawa N."/>
        </authorList>
    </citation>
    <scope>NUCLEOTIDE SEQUENCE [LARGE SCALE GENOMIC DNA]</scope>
    <source>
        <strain evidence="1 2">NBRC 106333</strain>
    </source>
</reference>
<keyword evidence="2" id="KW-1185">Reference proteome</keyword>
<sequence>MAEPLSLITATPEEGRQLAIMLARKSIVAMQPDPEVRKALRPDYAKDTMQLMIAAQVVALEFQTIAQANNHWKQVFTESQPES</sequence>
<protein>
    <recommendedName>
        <fullName evidence="3">Hexameric tyrosine-coordinated heme protein (HTHP)</fullName>
    </recommendedName>
</protein>
<dbReference type="AlphaFoldDB" id="A0A511MX50"/>
<accession>A0A511MX50</accession>
<dbReference type="Pfam" id="PF11534">
    <property type="entry name" value="HTHP"/>
    <property type="match status" value="1"/>
</dbReference>
<dbReference type="EMBL" id="BJXB01000001">
    <property type="protein sequence ID" value="GEM44716.1"/>
    <property type="molecule type" value="Genomic_DNA"/>
</dbReference>
<gene>
    <name evidence="1" type="ORF">DC3_03510</name>
</gene>
<name>A0A511MX50_DEIC1</name>
<dbReference type="RefSeq" id="WP_222594672.1">
    <property type="nucleotide sequence ID" value="NZ_BJXB01000001.1"/>
</dbReference>
<dbReference type="InterPro" id="IPR038125">
    <property type="entry name" value="HTHP_sf"/>
</dbReference>
<dbReference type="Gene3D" id="6.10.80.10">
    <property type="entry name" value="Hexameric tyrosine-coordinated heme protein (HTHP)"/>
    <property type="match status" value="1"/>
</dbReference>
<dbReference type="InterPro" id="IPR021111">
    <property type="entry name" value="Hexamer_Tyr-coord_heme_pr_HTHP"/>
</dbReference>
<organism evidence="1 2">
    <name type="scientific">Deinococcus cellulosilyticus (strain DSM 18568 / NBRC 106333 / KACC 11606 / 5516J-15)</name>
    <dbReference type="NCBI Taxonomy" id="1223518"/>
    <lineage>
        <taxon>Bacteria</taxon>
        <taxon>Thermotogati</taxon>
        <taxon>Deinococcota</taxon>
        <taxon>Deinococci</taxon>
        <taxon>Deinococcales</taxon>
        <taxon>Deinococcaceae</taxon>
        <taxon>Deinococcus</taxon>
    </lineage>
</organism>
<dbReference type="Proteomes" id="UP000321306">
    <property type="component" value="Unassembled WGS sequence"/>
</dbReference>